<feature type="transmembrane region" description="Helical" evidence="1">
    <location>
        <begin position="93"/>
        <end position="114"/>
    </location>
</feature>
<keyword evidence="1" id="KW-1133">Transmembrane helix</keyword>
<keyword evidence="1" id="KW-0812">Transmembrane</keyword>
<evidence type="ECO:0000313" key="2">
    <source>
        <dbReference type="Proteomes" id="UP000887565"/>
    </source>
</evidence>
<reference evidence="3" key="1">
    <citation type="submission" date="2022-11" db="UniProtKB">
        <authorList>
            <consortium name="WormBaseParasite"/>
        </authorList>
    </citation>
    <scope>IDENTIFICATION</scope>
</reference>
<feature type="transmembrane region" description="Helical" evidence="1">
    <location>
        <begin position="244"/>
        <end position="267"/>
    </location>
</feature>
<feature type="transmembrane region" description="Helical" evidence="1">
    <location>
        <begin position="184"/>
        <end position="205"/>
    </location>
</feature>
<sequence>MTSQTTIFRLNEFILLQSIILIVVAIFAVWMCFLVILVVLKLTLLHRNVRILLVNAFAAAILNTIAQSAVAAYNIAYYFNPADAKLNKLQCFFLTFLLVPSYRLFMEFLGILTLERCLWSFLSRRIFYLHHEHRSLFLTLILALSLYSLNGYFVAKALANVAKVANQTVEFCNSFFTVDSSAQSFDICVYTVVQVALAILFCLIYRANVRQYALNFTINTASHNLQQRFTNWSNIKTMSDLLPFLIYQTSLAASVNLCSIILLVTNWSRTLDQKTMKTEHLPRRFKSVTTGTSCPFEWDRMSQMMY</sequence>
<feature type="transmembrane region" description="Helical" evidence="1">
    <location>
        <begin position="135"/>
        <end position="155"/>
    </location>
</feature>
<organism evidence="2 3">
    <name type="scientific">Romanomermis culicivorax</name>
    <name type="common">Nematode worm</name>
    <dbReference type="NCBI Taxonomy" id="13658"/>
    <lineage>
        <taxon>Eukaryota</taxon>
        <taxon>Metazoa</taxon>
        <taxon>Ecdysozoa</taxon>
        <taxon>Nematoda</taxon>
        <taxon>Enoplea</taxon>
        <taxon>Dorylaimia</taxon>
        <taxon>Mermithida</taxon>
        <taxon>Mermithoidea</taxon>
        <taxon>Mermithidae</taxon>
        <taxon>Romanomermis</taxon>
    </lineage>
</organism>
<name>A0A915IET4_ROMCU</name>
<proteinExistence type="predicted"/>
<protein>
    <submittedName>
        <fullName evidence="3">G-protein coupled receptors family 1 profile domain-containing protein</fullName>
    </submittedName>
</protein>
<dbReference type="Proteomes" id="UP000887565">
    <property type="component" value="Unplaced"/>
</dbReference>
<accession>A0A915IET4</accession>
<dbReference type="WBParaSite" id="nRc.2.0.1.t12701-RA">
    <property type="protein sequence ID" value="nRc.2.0.1.t12701-RA"/>
    <property type="gene ID" value="nRc.2.0.1.g12701"/>
</dbReference>
<dbReference type="AlphaFoldDB" id="A0A915IET4"/>
<feature type="transmembrane region" description="Helical" evidence="1">
    <location>
        <begin position="52"/>
        <end position="73"/>
    </location>
</feature>
<keyword evidence="1" id="KW-0472">Membrane</keyword>
<evidence type="ECO:0000313" key="3">
    <source>
        <dbReference type="WBParaSite" id="nRc.2.0.1.t12701-RA"/>
    </source>
</evidence>
<evidence type="ECO:0000256" key="1">
    <source>
        <dbReference type="SAM" id="Phobius"/>
    </source>
</evidence>
<keyword evidence="2" id="KW-1185">Reference proteome</keyword>
<feature type="transmembrane region" description="Helical" evidence="1">
    <location>
        <begin position="14"/>
        <end position="40"/>
    </location>
</feature>